<evidence type="ECO:0000256" key="7">
    <source>
        <dbReference type="ARBA" id="ARBA00023152"/>
    </source>
</evidence>
<gene>
    <name evidence="11" type="ORF">CCMP2556_LOCUS48382</name>
</gene>
<sequence length="389" mass="42450">MHFFSILQGVKKAVSNVTSKIGPALVGKDPADQQTIDKVMLDLDGTENKTNLGANAILGVSMACCRAGAAQKGISLYRHINELAGKPPMCMPVPCFNVINGGVHAGNYLAFQEFFLIPLGATTFAEAMKLGSETYHNLKSIIKKKYGLDSTAVGDEGGFAPAVNDAEEGLKLLLEAIDQAGHTGKILIGSDPASSEFWKGEEQKYDLDFKCKAPRPEQKKSREEMVALYKHFCDTYPIALLEDPFAEEDFEGHAQLTAIVGDKVEIVGDDLYCTNTKRVQMGLDKKATNAMLLKVNQIGSVTESIAAWKLCKDNKWGVFVSHRSGETEDTFIADLTVGLGTGHLKTGAPCRSERLSKYNQLLRIEEESGLKFCGKHFRQPWTLESSGGY</sequence>
<evidence type="ECO:0000259" key="10">
    <source>
        <dbReference type="SMART" id="SM01193"/>
    </source>
</evidence>
<dbReference type="PRINTS" id="PR00148">
    <property type="entry name" value="ENOLASE"/>
</dbReference>
<evidence type="ECO:0000256" key="8">
    <source>
        <dbReference type="ARBA" id="ARBA00023239"/>
    </source>
</evidence>
<feature type="domain" description="Enolase C-terminal TIM barrel" evidence="9">
    <location>
        <begin position="88"/>
        <end position="380"/>
    </location>
</feature>
<proteinExistence type="inferred from homology"/>
<dbReference type="SUPFAM" id="SSF51604">
    <property type="entry name" value="Enolase C-terminal domain-like"/>
    <property type="match status" value="1"/>
</dbReference>
<dbReference type="InterPro" id="IPR020810">
    <property type="entry name" value="Enolase_C"/>
</dbReference>
<dbReference type="PROSITE" id="PS00164">
    <property type="entry name" value="ENOLASE"/>
    <property type="match status" value="1"/>
</dbReference>
<dbReference type="EC" id="4.2.1.11" evidence="5"/>
<dbReference type="InterPro" id="IPR000941">
    <property type="entry name" value="Enolase"/>
</dbReference>
<reference evidence="11 12" key="1">
    <citation type="submission" date="2024-02" db="EMBL/GenBank/DDBJ databases">
        <authorList>
            <person name="Chen Y."/>
            <person name="Shah S."/>
            <person name="Dougan E. K."/>
            <person name="Thang M."/>
            <person name="Chan C."/>
        </authorList>
    </citation>
    <scope>NUCLEOTIDE SEQUENCE [LARGE SCALE GENOMIC DNA]</scope>
</reference>
<evidence type="ECO:0000256" key="3">
    <source>
        <dbReference type="ARBA" id="ARBA00005031"/>
    </source>
</evidence>
<accession>A0ABP0RUH6</accession>
<evidence type="ECO:0000256" key="6">
    <source>
        <dbReference type="ARBA" id="ARBA00022842"/>
    </source>
</evidence>
<protein>
    <recommendedName>
        <fullName evidence="5">phosphopyruvate hydratase</fullName>
        <ecNumber evidence="5">4.2.1.11</ecNumber>
    </recommendedName>
</protein>
<keyword evidence="12" id="KW-1185">Reference proteome</keyword>
<dbReference type="EMBL" id="CAXAMN010026428">
    <property type="protein sequence ID" value="CAK9102861.1"/>
    <property type="molecule type" value="Genomic_DNA"/>
</dbReference>
<evidence type="ECO:0000256" key="5">
    <source>
        <dbReference type="ARBA" id="ARBA00012058"/>
    </source>
</evidence>
<dbReference type="SMART" id="SM01192">
    <property type="entry name" value="Enolase_C"/>
    <property type="match status" value="1"/>
</dbReference>
<organism evidence="11 12">
    <name type="scientific">Durusdinium trenchii</name>
    <dbReference type="NCBI Taxonomy" id="1381693"/>
    <lineage>
        <taxon>Eukaryota</taxon>
        <taxon>Sar</taxon>
        <taxon>Alveolata</taxon>
        <taxon>Dinophyceae</taxon>
        <taxon>Suessiales</taxon>
        <taxon>Symbiodiniaceae</taxon>
        <taxon>Durusdinium</taxon>
    </lineage>
</organism>
<comment type="pathway">
    <text evidence="3">Carbohydrate degradation; glycolysis; pyruvate from D-glyceraldehyde 3-phosphate: step 4/5.</text>
</comment>
<dbReference type="InterPro" id="IPR020811">
    <property type="entry name" value="Enolase_N"/>
</dbReference>
<dbReference type="Pfam" id="PF03952">
    <property type="entry name" value="Enolase_N"/>
    <property type="match status" value="1"/>
</dbReference>
<dbReference type="NCBIfam" id="TIGR01060">
    <property type="entry name" value="eno"/>
    <property type="match status" value="1"/>
</dbReference>
<dbReference type="SFLD" id="SFLDG00178">
    <property type="entry name" value="enolase"/>
    <property type="match status" value="1"/>
</dbReference>
<evidence type="ECO:0000256" key="4">
    <source>
        <dbReference type="ARBA" id="ARBA00009604"/>
    </source>
</evidence>
<dbReference type="SFLD" id="SFLDS00001">
    <property type="entry name" value="Enolase"/>
    <property type="match status" value="1"/>
</dbReference>
<dbReference type="SUPFAM" id="SSF54826">
    <property type="entry name" value="Enolase N-terminal domain-like"/>
    <property type="match status" value="1"/>
</dbReference>
<dbReference type="PIRSF" id="PIRSF001400">
    <property type="entry name" value="Enolase"/>
    <property type="match status" value="1"/>
</dbReference>
<dbReference type="Gene3D" id="3.20.20.120">
    <property type="entry name" value="Enolase-like C-terminal domain"/>
    <property type="match status" value="1"/>
</dbReference>
<comment type="caution">
    <text evidence="11">The sequence shown here is derived from an EMBL/GenBank/DDBJ whole genome shotgun (WGS) entry which is preliminary data.</text>
</comment>
<name>A0ABP0RUH6_9DINO</name>
<evidence type="ECO:0000256" key="1">
    <source>
        <dbReference type="ARBA" id="ARBA00001946"/>
    </source>
</evidence>
<comment type="similarity">
    <text evidence="4">Belongs to the enolase family.</text>
</comment>
<dbReference type="InterPro" id="IPR036849">
    <property type="entry name" value="Enolase-like_C_sf"/>
</dbReference>
<keyword evidence="7" id="KW-0324">Glycolysis</keyword>
<dbReference type="SMART" id="SM01193">
    <property type="entry name" value="Enolase_N"/>
    <property type="match status" value="1"/>
</dbReference>
<comment type="cofactor">
    <cofactor evidence="1">
        <name>Mg(2+)</name>
        <dbReference type="ChEBI" id="CHEBI:18420"/>
    </cofactor>
</comment>
<keyword evidence="8" id="KW-0456">Lyase</keyword>
<feature type="domain" description="Enolase N-terminal" evidence="10">
    <location>
        <begin position="2"/>
        <end position="80"/>
    </location>
</feature>
<dbReference type="CDD" id="cd03313">
    <property type="entry name" value="enolase"/>
    <property type="match status" value="1"/>
</dbReference>
<dbReference type="Gene3D" id="3.30.390.10">
    <property type="entry name" value="Enolase-like, N-terminal domain"/>
    <property type="match status" value="1"/>
</dbReference>
<evidence type="ECO:0000313" key="11">
    <source>
        <dbReference type="EMBL" id="CAK9102861.1"/>
    </source>
</evidence>
<dbReference type="PANTHER" id="PTHR11902">
    <property type="entry name" value="ENOLASE"/>
    <property type="match status" value="1"/>
</dbReference>
<dbReference type="InterPro" id="IPR029017">
    <property type="entry name" value="Enolase-like_N"/>
</dbReference>
<comment type="subcellular location">
    <subcellularLocation>
        <location evidence="2">Cytoplasm</location>
    </subcellularLocation>
</comment>
<dbReference type="InterPro" id="IPR020809">
    <property type="entry name" value="Enolase_CS"/>
</dbReference>
<evidence type="ECO:0000256" key="2">
    <source>
        <dbReference type="ARBA" id="ARBA00004496"/>
    </source>
</evidence>
<evidence type="ECO:0000313" key="12">
    <source>
        <dbReference type="Proteomes" id="UP001642484"/>
    </source>
</evidence>
<dbReference type="HAMAP" id="MF_00318">
    <property type="entry name" value="Enolase"/>
    <property type="match status" value="1"/>
</dbReference>
<evidence type="ECO:0000259" key="9">
    <source>
        <dbReference type="SMART" id="SM01192"/>
    </source>
</evidence>
<dbReference type="Pfam" id="PF00113">
    <property type="entry name" value="Enolase_C"/>
    <property type="match status" value="1"/>
</dbReference>
<keyword evidence="6" id="KW-0460">Magnesium</keyword>
<dbReference type="PANTHER" id="PTHR11902:SF1">
    <property type="entry name" value="ENOLASE"/>
    <property type="match status" value="1"/>
</dbReference>
<dbReference type="Proteomes" id="UP001642484">
    <property type="component" value="Unassembled WGS sequence"/>
</dbReference>